<protein>
    <submittedName>
        <fullName evidence="2">Uncharacterized protein</fullName>
    </submittedName>
</protein>
<gene>
    <name evidence="2" type="ORF">Vafri_14980</name>
</gene>
<feature type="region of interest" description="Disordered" evidence="1">
    <location>
        <begin position="311"/>
        <end position="338"/>
    </location>
</feature>
<comment type="caution">
    <text evidence="2">The sequence shown here is derived from an EMBL/GenBank/DDBJ whole genome shotgun (WGS) entry which is preliminary data.</text>
</comment>
<feature type="region of interest" description="Disordered" evidence="1">
    <location>
        <begin position="356"/>
        <end position="427"/>
    </location>
</feature>
<dbReference type="Proteomes" id="UP000747399">
    <property type="component" value="Unassembled WGS sequence"/>
</dbReference>
<evidence type="ECO:0000313" key="2">
    <source>
        <dbReference type="EMBL" id="GIL60372.1"/>
    </source>
</evidence>
<feature type="region of interest" description="Disordered" evidence="1">
    <location>
        <begin position="707"/>
        <end position="770"/>
    </location>
</feature>
<proteinExistence type="predicted"/>
<keyword evidence="3" id="KW-1185">Reference proteome</keyword>
<feature type="region of interest" description="Disordered" evidence="1">
    <location>
        <begin position="439"/>
        <end position="464"/>
    </location>
</feature>
<sequence length="828" mass="86835">MRPLTFDQAWINNGRKLSSAKASSGRAVSSSDDDYPSSYHNYLTSDRSDLHDDKASRIRYQRSGDVTPPGRTSARAASKGIEAHAKSKGSLVSFAKQHRITVETMLSNLSPSGVLSAKSVRSSKATTSTSSQRTLSHTEHAPSASWSSDESDTDVHSHGDGRNNGLRTPEVMLRSSCNSSAAQVLTTGSCASSSQACSHQVTGVCNCGACSSRSERLAATSRSGGQGSGAKGRAAMDARLVAAIERRSAGGRSDGSLREAQLLSFRAKPSISPSSSDDLPTPRMTWYSYLSPRQIAGRKGSASAAFSSVASAVPSNVAGTQTRRNFSRGGDGDSDSSGIRVTRCFGSLIAGTQDNIESAGSQTSVQMKQPSSPRGGGAGRAAIGTMGTNPLSAHQHRGRAVATSGPYGRRLASDLTTSTDDSDHEEEQAVQQMLGGTTAWVHQRQQQRQRQQELADMRQAARHRARAAILGESREGFGSDSRGTASSAAASAADLDVGASFTSWVSRNSARRGADGPGNLSRSLARSAPTSLAQRRLHSSPGGGGGKSDVGHTRLAISARESHAVARKLLWRDAEALVAGATSRGTARSPGGPSRIRATVARALSDSSEESFAYHITRAAITSRSSSAPRYGSRAYDSAWQRQKEQQRRLGRSLVDRHGTVLKNTEPSSGAGSVISSAGEFGRFNGDRGGKARTWLMTDVLCTPVGGHMGAETPTHGSHPPGASPQWSGSPWTQSPSQKLPLSRVWGPACRSSDDGAGITGSPPSAASDDLLWRSLPRPLLNPAVLMMPRKAAAGAATASSSASEILATGYGRYVGRKESKENGSRRF</sequence>
<name>A0A8J4BK47_9CHLO</name>
<accession>A0A8J4BK47</accession>
<evidence type="ECO:0000256" key="1">
    <source>
        <dbReference type="SAM" id="MobiDB-lite"/>
    </source>
</evidence>
<feature type="region of interest" description="Disordered" evidence="1">
    <location>
        <begin position="112"/>
        <end position="168"/>
    </location>
</feature>
<feature type="region of interest" description="Disordered" evidence="1">
    <location>
        <begin position="17"/>
        <end position="90"/>
    </location>
</feature>
<reference evidence="2" key="1">
    <citation type="journal article" date="2021" name="Proc. Natl. Acad. Sci. U.S.A.">
        <title>Three genomes in the algal genus Volvox reveal the fate of a haploid sex-determining region after a transition to homothallism.</title>
        <authorList>
            <person name="Yamamoto K."/>
            <person name="Hamaji T."/>
            <person name="Kawai-Toyooka H."/>
            <person name="Matsuzaki R."/>
            <person name="Takahashi F."/>
            <person name="Nishimura Y."/>
            <person name="Kawachi M."/>
            <person name="Noguchi H."/>
            <person name="Minakuchi Y."/>
            <person name="Umen J.G."/>
            <person name="Toyoda A."/>
            <person name="Nozaki H."/>
        </authorList>
    </citation>
    <scope>NUCLEOTIDE SEQUENCE</scope>
    <source>
        <strain evidence="2">NIES-3780</strain>
    </source>
</reference>
<dbReference type="AlphaFoldDB" id="A0A8J4BK47"/>
<evidence type="ECO:0000313" key="3">
    <source>
        <dbReference type="Proteomes" id="UP000747399"/>
    </source>
</evidence>
<dbReference type="EMBL" id="BNCO01000039">
    <property type="protein sequence ID" value="GIL60372.1"/>
    <property type="molecule type" value="Genomic_DNA"/>
</dbReference>
<feature type="compositionally biased region" description="Polar residues" evidence="1">
    <location>
        <begin position="356"/>
        <end position="372"/>
    </location>
</feature>
<feature type="compositionally biased region" description="Basic and acidic residues" evidence="1">
    <location>
        <begin position="46"/>
        <end position="56"/>
    </location>
</feature>
<feature type="compositionally biased region" description="Polar residues" evidence="1">
    <location>
        <begin position="520"/>
        <end position="533"/>
    </location>
</feature>
<feature type="compositionally biased region" description="Polar residues" evidence="1">
    <location>
        <begin position="112"/>
        <end position="135"/>
    </location>
</feature>
<organism evidence="2 3">
    <name type="scientific">Volvox africanus</name>
    <dbReference type="NCBI Taxonomy" id="51714"/>
    <lineage>
        <taxon>Eukaryota</taxon>
        <taxon>Viridiplantae</taxon>
        <taxon>Chlorophyta</taxon>
        <taxon>core chlorophytes</taxon>
        <taxon>Chlorophyceae</taxon>
        <taxon>CS clade</taxon>
        <taxon>Chlamydomonadales</taxon>
        <taxon>Volvocaceae</taxon>
        <taxon>Volvox</taxon>
    </lineage>
</organism>
<feature type="compositionally biased region" description="Polar residues" evidence="1">
    <location>
        <begin position="725"/>
        <end position="740"/>
    </location>
</feature>
<feature type="region of interest" description="Disordered" evidence="1">
    <location>
        <begin position="509"/>
        <end position="551"/>
    </location>
</feature>